<organism evidence="1 2">
    <name type="scientific">Polarella glacialis</name>
    <name type="common">Dinoflagellate</name>
    <dbReference type="NCBI Taxonomy" id="89957"/>
    <lineage>
        <taxon>Eukaryota</taxon>
        <taxon>Sar</taxon>
        <taxon>Alveolata</taxon>
        <taxon>Dinophyceae</taxon>
        <taxon>Suessiales</taxon>
        <taxon>Suessiaceae</taxon>
        <taxon>Polarella</taxon>
    </lineage>
</organism>
<proteinExistence type="predicted"/>
<reference evidence="1" key="1">
    <citation type="submission" date="2021-02" db="EMBL/GenBank/DDBJ databases">
        <authorList>
            <person name="Dougan E. K."/>
            <person name="Rhodes N."/>
            <person name="Thang M."/>
            <person name="Chan C."/>
        </authorList>
    </citation>
    <scope>NUCLEOTIDE SEQUENCE</scope>
</reference>
<sequence>MGEISALQNGERASTVARNQELFGIHLSLEELIGAIPGIEVQVEKTAAAQRLIGPNTAELRTILREVRVHMKNGLEEYGNGARALDAATCKELPAQLDDEIGRATTHFESVATQVLANMNNIAALPRRQDASKKLSASSPKLI</sequence>
<name>A0A813JBU8_POLGL</name>
<protein>
    <submittedName>
        <fullName evidence="1">Uncharacterized protein</fullName>
    </submittedName>
</protein>
<comment type="caution">
    <text evidence="1">The sequence shown here is derived from an EMBL/GenBank/DDBJ whole genome shotgun (WGS) entry which is preliminary data.</text>
</comment>
<gene>
    <name evidence="1" type="ORF">PGLA2088_LOCUS17394</name>
</gene>
<accession>A0A813JBU8</accession>
<evidence type="ECO:0000313" key="1">
    <source>
        <dbReference type="EMBL" id="CAE8670210.1"/>
    </source>
</evidence>
<dbReference type="Proteomes" id="UP000626109">
    <property type="component" value="Unassembled WGS sequence"/>
</dbReference>
<dbReference type="AlphaFoldDB" id="A0A813JBU8"/>
<evidence type="ECO:0000313" key="2">
    <source>
        <dbReference type="Proteomes" id="UP000626109"/>
    </source>
</evidence>
<dbReference type="EMBL" id="CAJNNW010023055">
    <property type="protein sequence ID" value="CAE8670210.1"/>
    <property type="molecule type" value="Genomic_DNA"/>
</dbReference>